<dbReference type="AlphaFoldDB" id="A0A6G0ZKE2"/>
<name>A0A6G0ZKE2_APHCR</name>
<organism evidence="1 2">
    <name type="scientific">Aphis craccivora</name>
    <name type="common">Cowpea aphid</name>
    <dbReference type="NCBI Taxonomy" id="307492"/>
    <lineage>
        <taxon>Eukaryota</taxon>
        <taxon>Metazoa</taxon>
        <taxon>Ecdysozoa</taxon>
        <taxon>Arthropoda</taxon>
        <taxon>Hexapoda</taxon>
        <taxon>Insecta</taxon>
        <taxon>Pterygota</taxon>
        <taxon>Neoptera</taxon>
        <taxon>Paraneoptera</taxon>
        <taxon>Hemiptera</taxon>
        <taxon>Sternorrhyncha</taxon>
        <taxon>Aphidomorpha</taxon>
        <taxon>Aphidoidea</taxon>
        <taxon>Aphididae</taxon>
        <taxon>Aphidini</taxon>
        <taxon>Aphis</taxon>
        <taxon>Aphis</taxon>
    </lineage>
</organism>
<reference evidence="1 2" key="1">
    <citation type="submission" date="2019-08" db="EMBL/GenBank/DDBJ databases">
        <title>Whole genome of Aphis craccivora.</title>
        <authorList>
            <person name="Voronova N.V."/>
            <person name="Shulinski R.S."/>
            <person name="Bandarenka Y.V."/>
            <person name="Zhorov D.G."/>
            <person name="Warner D."/>
        </authorList>
    </citation>
    <scope>NUCLEOTIDE SEQUENCE [LARGE SCALE GENOMIC DNA]</scope>
    <source>
        <strain evidence="1">180601</strain>
        <tissue evidence="1">Whole Body</tissue>
    </source>
</reference>
<dbReference type="OrthoDB" id="6614020at2759"/>
<evidence type="ECO:0000313" key="2">
    <source>
        <dbReference type="Proteomes" id="UP000478052"/>
    </source>
</evidence>
<dbReference type="Gene3D" id="3.60.10.10">
    <property type="entry name" value="Endonuclease/exonuclease/phosphatase"/>
    <property type="match status" value="1"/>
</dbReference>
<gene>
    <name evidence="1" type="ORF">FWK35_00016832</name>
</gene>
<dbReference type="Proteomes" id="UP000478052">
    <property type="component" value="Unassembled WGS sequence"/>
</dbReference>
<dbReference type="InterPro" id="IPR036691">
    <property type="entry name" value="Endo/exonu/phosph_ase_sf"/>
</dbReference>
<proteinExistence type="predicted"/>
<comment type="caution">
    <text evidence="1">The sequence shown here is derived from an EMBL/GenBank/DDBJ whole genome shotgun (WGS) entry which is preliminary data.</text>
</comment>
<evidence type="ECO:0000313" key="1">
    <source>
        <dbReference type="EMBL" id="KAF0771491.1"/>
    </source>
</evidence>
<protein>
    <submittedName>
        <fullName evidence="1">Craniofacial development protein 2-like</fullName>
    </submittedName>
</protein>
<accession>A0A6G0ZKE2</accession>
<dbReference type="EMBL" id="VUJU01000288">
    <property type="protein sequence ID" value="KAF0771491.1"/>
    <property type="molecule type" value="Genomic_DNA"/>
</dbReference>
<sequence length="93" mass="11252">MNSRGQKLVEFCEHYELIISSTVYKVLNRRKYIWEAPDDNIRRLQIDYFLVKQNYRHQIKSNSDHSLVMVKCEIKFKKIISKDAITPEQFSRE</sequence>
<keyword evidence="2" id="KW-1185">Reference proteome</keyword>